<gene>
    <name evidence="2" type="ORF">DCAR_0625387</name>
</gene>
<dbReference type="Proteomes" id="UP000077755">
    <property type="component" value="Chromosome 6"/>
</dbReference>
<keyword evidence="1" id="KW-0812">Transmembrane</keyword>
<feature type="transmembrane region" description="Helical" evidence="1">
    <location>
        <begin position="254"/>
        <end position="275"/>
    </location>
</feature>
<keyword evidence="1" id="KW-1133">Transmembrane helix</keyword>
<reference evidence="2" key="2">
    <citation type="submission" date="2022-03" db="EMBL/GenBank/DDBJ databases">
        <title>Draft title - Genomic analysis of global carrot germplasm unveils the trajectory of domestication and the origin of high carotenoid orange carrot.</title>
        <authorList>
            <person name="Iorizzo M."/>
            <person name="Ellison S."/>
            <person name="Senalik D."/>
            <person name="Macko-Podgorni A."/>
            <person name="Grzebelus D."/>
            <person name="Bostan H."/>
            <person name="Rolling W."/>
            <person name="Curaba J."/>
            <person name="Simon P."/>
        </authorList>
    </citation>
    <scope>NUCLEOTIDE SEQUENCE</scope>
    <source>
        <tissue evidence="2">Leaf</tissue>
    </source>
</reference>
<proteinExistence type="predicted"/>
<sequence length="367" mass="40711">MGLQWGCCCLQNPAPRIVTNASHFSSHTRMVSFLLIVFLPTERSHCKYFAGNVNKLDIKLLLSLMVSASRRRINEYSLLTYRRGFTGSASTSNQEVDLSSTEQKDVGVSGAEPFRGKAGSISFIGLTHQSVEEGKLESAPFNESASSVFWVLAPVALILSLVIPQFLAIAIDGFFDSELTSDIVSAICSEVIFYIGLATYLNVTDSTQRPYLQYSSKRWGLITGLKGYLSSAFFTMGFKVFAPLFVVYVTWPMIGLPGFVSVAPFLSGCLAQFAFEKYLDKHGSSCWPLVPIIFEVYRIYQLTKGAQLIEKLMFAMKGLPVTPQVLERSGALVSMMVTFQVLGMVCLWSLLTFLQRLFPSRPVAENY</sequence>
<organism evidence="2 3">
    <name type="scientific">Daucus carota subsp. sativus</name>
    <name type="common">Carrot</name>
    <dbReference type="NCBI Taxonomy" id="79200"/>
    <lineage>
        <taxon>Eukaryota</taxon>
        <taxon>Viridiplantae</taxon>
        <taxon>Streptophyta</taxon>
        <taxon>Embryophyta</taxon>
        <taxon>Tracheophyta</taxon>
        <taxon>Spermatophyta</taxon>
        <taxon>Magnoliopsida</taxon>
        <taxon>eudicotyledons</taxon>
        <taxon>Gunneridae</taxon>
        <taxon>Pentapetalae</taxon>
        <taxon>asterids</taxon>
        <taxon>campanulids</taxon>
        <taxon>Apiales</taxon>
        <taxon>Apiaceae</taxon>
        <taxon>Apioideae</taxon>
        <taxon>Scandiceae</taxon>
        <taxon>Daucinae</taxon>
        <taxon>Daucus</taxon>
        <taxon>Daucus sect. Daucus</taxon>
    </lineage>
</organism>
<evidence type="ECO:0000256" key="1">
    <source>
        <dbReference type="SAM" id="Phobius"/>
    </source>
</evidence>
<evidence type="ECO:0000313" key="2">
    <source>
        <dbReference type="EMBL" id="WOH05964.1"/>
    </source>
</evidence>
<protein>
    <submittedName>
        <fullName evidence="2">Uncharacterized protein</fullName>
    </submittedName>
</protein>
<dbReference type="GO" id="GO:0009507">
    <property type="term" value="C:chloroplast"/>
    <property type="evidence" value="ECO:0007669"/>
    <property type="project" value="TreeGrafter"/>
</dbReference>
<dbReference type="AlphaFoldDB" id="A0AAF0XFP5"/>
<dbReference type="PANTHER" id="PTHR33918">
    <property type="entry name" value="OS01G0704200 PROTEIN"/>
    <property type="match status" value="1"/>
</dbReference>
<keyword evidence="1" id="KW-0472">Membrane</keyword>
<dbReference type="EMBL" id="CP093348">
    <property type="protein sequence ID" value="WOH05964.1"/>
    <property type="molecule type" value="Genomic_DNA"/>
</dbReference>
<accession>A0AAF0XFP5</accession>
<feature type="transmembrane region" description="Helical" evidence="1">
    <location>
        <begin position="148"/>
        <end position="171"/>
    </location>
</feature>
<reference evidence="2" key="1">
    <citation type="journal article" date="2016" name="Nat. Genet.">
        <title>A high-quality carrot genome assembly provides new insights into carotenoid accumulation and asterid genome evolution.</title>
        <authorList>
            <person name="Iorizzo M."/>
            <person name="Ellison S."/>
            <person name="Senalik D."/>
            <person name="Zeng P."/>
            <person name="Satapoomin P."/>
            <person name="Huang J."/>
            <person name="Bowman M."/>
            <person name="Iovene M."/>
            <person name="Sanseverino W."/>
            <person name="Cavagnaro P."/>
            <person name="Yildiz M."/>
            <person name="Macko-Podgorni A."/>
            <person name="Moranska E."/>
            <person name="Grzebelus E."/>
            <person name="Grzebelus D."/>
            <person name="Ashrafi H."/>
            <person name="Zheng Z."/>
            <person name="Cheng S."/>
            <person name="Spooner D."/>
            <person name="Van Deynze A."/>
            <person name="Simon P."/>
        </authorList>
    </citation>
    <scope>NUCLEOTIDE SEQUENCE</scope>
    <source>
        <tissue evidence="2">Leaf</tissue>
    </source>
</reference>
<name>A0AAF0XFP5_DAUCS</name>
<feature type="transmembrane region" description="Helical" evidence="1">
    <location>
        <begin position="183"/>
        <end position="204"/>
    </location>
</feature>
<dbReference type="PANTHER" id="PTHR33918:SF4">
    <property type="entry name" value="ABC-2 TYPE TRANSPORTER DOMAIN-CONTAINING PROTEIN"/>
    <property type="match status" value="1"/>
</dbReference>
<feature type="transmembrane region" description="Helical" evidence="1">
    <location>
        <begin position="225"/>
        <end position="248"/>
    </location>
</feature>
<keyword evidence="3" id="KW-1185">Reference proteome</keyword>
<feature type="transmembrane region" description="Helical" evidence="1">
    <location>
        <begin position="331"/>
        <end position="351"/>
    </location>
</feature>
<evidence type="ECO:0000313" key="3">
    <source>
        <dbReference type="Proteomes" id="UP000077755"/>
    </source>
</evidence>